<evidence type="ECO:0000313" key="3">
    <source>
        <dbReference type="EMBL" id="KDR08736.1"/>
    </source>
</evidence>
<dbReference type="AlphaFoldDB" id="A0A067QT99"/>
<keyword evidence="1" id="KW-0472">Membrane</keyword>
<organism evidence="3 4">
    <name type="scientific">Zootermopsis nevadensis</name>
    <name type="common">Dampwood termite</name>
    <dbReference type="NCBI Taxonomy" id="136037"/>
    <lineage>
        <taxon>Eukaryota</taxon>
        <taxon>Metazoa</taxon>
        <taxon>Ecdysozoa</taxon>
        <taxon>Arthropoda</taxon>
        <taxon>Hexapoda</taxon>
        <taxon>Insecta</taxon>
        <taxon>Pterygota</taxon>
        <taxon>Neoptera</taxon>
        <taxon>Polyneoptera</taxon>
        <taxon>Dictyoptera</taxon>
        <taxon>Blattodea</taxon>
        <taxon>Blattoidea</taxon>
        <taxon>Termitoidae</taxon>
        <taxon>Termopsidae</taxon>
        <taxon>Zootermopsis</taxon>
    </lineage>
</organism>
<feature type="transmembrane region" description="Helical" evidence="1">
    <location>
        <begin position="95"/>
        <end position="113"/>
    </location>
</feature>
<dbReference type="Proteomes" id="UP000027135">
    <property type="component" value="Unassembled WGS sequence"/>
</dbReference>
<sequence>MAIPIRYIVQVTLVIFLVSVTSSRGVADGAVSDEGSQEVEDSGDFLSTVVEYALATNFIDVLPHPIRSAILVVKEVLATLQGFTLNLPQLLQNPVSFFTNNILQIVALVLALVSFIPPLALPAKVIALILSILSLLIGLSTPFDKEYLTEI</sequence>
<keyword evidence="4" id="KW-1185">Reference proteome</keyword>
<feature type="chain" id="PRO_5001644316" evidence="2">
    <location>
        <begin position="24"/>
        <end position="151"/>
    </location>
</feature>
<reference evidence="3 4" key="1">
    <citation type="journal article" date="2014" name="Nat. Commun.">
        <title>Molecular traces of alternative social organization in a termite genome.</title>
        <authorList>
            <person name="Terrapon N."/>
            <person name="Li C."/>
            <person name="Robertson H.M."/>
            <person name="Ji L."/>
            <person name="Meng X."/>
            <person name="Booth W."/>
            <person name="Chen Z."/>
            <person name="Childers C.P."/>
            <person name="Glastad K.M."/>
            <person name="Gokhale K."/>
            <person name="Gowin J."/>
            <person name="Gronenberg W."/>
            <person name="Hermansen R.A."/>
            <person name="Hu H."/>
            <person name="Hunt B.G."/>
            <person name="Huylmans A.K."/>
            <person name="Khalil S.M."/>
            <person name="Mitchell R.D."/>
            <person name="Munoz-Torres M.C."/>
            <person name="Mustard J.A."/>
            <person name="Pan H."/>
            <person name="Reese J.T."/>
            <person name="Scharf M.E."/>
            <person name="Sun F."/>
            <person name="Vogel H."/>
            <person name="Xiao J."/>
            <person name="Yang W."/>
            <person name="Yang Z."/>
            <person name="Yang Z."/>
            <person name="Zhou J."/>
            <person name="Zhu J."/>
            <person name="Brent C.S."/>
            <person name="Elsik C.G."/>
            <person name="Goodisman M.A."/>
            <person name="Liberles D.A."/>
            <person name="Roe R.M."/>
            <person name="Vargo E.L."/>
            <person name="Vilcinskas A."/>
            <person name="Wang J."/>
            <person name="Bornberg-Bauer E."/>
            <person name="Korb J."/>
            <person name="Zhang G."/>
            <person name="Liebig J."/>
        </authorList>
    </citation>
    <scope>NUCLEOTIDE SEQUENCE [LARGE SCALE GENOMIC DNA]</scope>
    <source>
        <tissue evidence="3">Whole organism</tissue>
    </source>
</reference>
<evidence type="ECO:0000256" key="2">
    <source>
        <dbReference type="SAM" id="SignalP"/>
    </source>
</evidence>
<feature type="transmembrane region" description="Helical" evidence="1">
    <location>
        <begin position="125"/>
        <end position="143"/>
    </location>
</feature>
<feature type="signal peptide" evidence="2">
    <location>
        <begin position="1"/>
        <end position="23"/>
    </location>
</feature>
<dbReference type="EMBL" id="KK853303">
    <property type="protein sequence ID" value="KDR08736.1"/>
    <property type="molecule type" value="Genomic_DNA"/>
</dbReference>
<keyword evidence="2" id="KW-0732">Signal</keyword>
<keyword evidence="1" id="KW-0812">Transmembrane</keyword>
<proteinExistence type="predicted"/>
<protein>
    <submittedName>
        <fullName evidence="3">Uncharacterized protein</fullName>
    </submittedName>
</protein>
<evidence type="ECO:0000256" key="1">
    <source>
        <dbReference type="SAM" id="Phobius"/>
    </source>
</evidence>
<name>A0A067QT99_ZOONE</name>
<accession>A0A067QT99</accession>
<keyword evidence="1" id="KW-1133">Transmembrane helix</keyword>
<evidence type="ECO:0000313" key="4">
    <source>
        <dbReference type="Proteomes" id="UP000027135"/>
    </source>
</evidence>
<dbReference type="InParanoid" id="A0A067QT99"/>
<gene>
    <name evidence="3" type="ORF">L798_01140</name>
</gene>